<protein>
    <submittedName>
        <fullName evidence="2">Uncharacterized protein</fullName>
    </submittedName>
</protein>
<dbReference type="AlphaFoldDB" id="A0AA39MCU9"/>
<accession>A0AA39MCU9</accession>
<evidence type="ECO:0000313" key="3">
    <source>
        <dbReference type="Proteomes" id="UP001175271"/>
    </source>
</evidence>
<gene>
    <name evidence="2" type="ORF">QR680_011138</name>
</gene>
<organism evidence="2 3">
    <name type="scientific">Steinernema hermaphroditum</name>
    <dbReference type="NCBI Taxonomy" id="289476"/>
    <lineage>
        <taxon>Eukaryota</taxon>
        <taxon>Metazoa</taxon>
        <taxon>Ecdysozoa</taxon>
        <taxon>Nematoda</taxon>
        <taxon>Chromadorea</taxon>
        <taxon>Rhabditida</taxon>
        <taxon>Tylenchina</taxon>
        <taxon>Panagrolaimomorpha</taxon>
        <taxon>Strongyloidoidea</taxon>
        <taxon>Steinernematidae</taxon>
        <taxon>Steinernema</taxon>
    </lineage>
</organism>
<name>A0AA39MCU9_9BILA</name>
<keyword evidence="3" id="KW-1185">Reference proteome</keyword>
<dbReference type="Proteomes" id="UP001175271">
    <property type="component" value="Unassembled WGS sequence"/>
</dbReference>
<evidence type="ECO:0000256" key="1">
    <source>
        <dbReference type="SAM" id="Coils"/>
    </source>
</evidence>
<evidence type="ECO:0000313" key="2">
    <source>
        <dbReference type="EMBL" id="KAK0429019.1"/>
    </source>
</evidence>
<reference evidence="2" key="1">
    <citation type="submission" date="2023-06" db="EMBL/GenBank/DDBJ databases">
        <title>Genomic analysis of the entomopathogenic nematode Steinernema hermaphroditum.</title>
        <authorList>
            <person name="Schwarz E.M."/>
            <person name="Heppert J.K."/>
            <person name="Baniya A."/>
            <person name="Schwartz H.T."/>
            <person name="Tan C.-H."/>
            <person name="Antoshechkin I."/>
            <person name="Sternberg P.W."/>
            <person name="Goodrich-Blair H."/>
            <person name="Dillman A.R."/>
        </authorList>
    </citation>
    <scope>NUCLEOTIDE SEQUENCE</scope>
    <source>
        <strain evidence="2">PS9179</strain>
        <tissue evidence="2">Whole animal</tissue>
    </source>
</reference>
<sequence length="213" mass="25222">MDTETLCVLLNEANRRNAKLLTENEKLRCTIERQNECMSRVHATMDALVQKADFPQQCGYFRSFHDEHRMANEALLEEIEVLGRRMSRSFNLAYKQILNLREENTKLRETTRKDLEDHTKIVKALKMALKRKEEIIKQHERVQDELRRHCDHVLLDEEYEEALFQSSVQHNTAFLMADGLIAGRLDGSYLSREAREDIMRHLERILNAYRYGN</sequence>
<keyword evidence="1" id="KW-0175">Coiled coil</keyword>
<feature type="coiled-coil region" evidence="1">
    <location>
        <begin position="122"/>
        <end position="149"/>
    </location>
</feature>
<comment type="caution">
    <text evidence="2">The sequence shown here is derived from an EMBL/GenBank/DDBJ whole genome shotgun (WGS) entry which is preliminary data.</text>
</comment>
<dbReference type="EMBL" id="JAUCMV010000001">
    <property type="protein sequence ID" value="KAK0429019.1"/>
    <property type="molecule type" value="Genomic_DNA"/>
</dbReference>
<proteinExistence type="predicted"/>